<comment type="function">
    <text evidence="9">May play the central regulatory role in sporulation. It may be an element of the effector pathway responsible for the activation of sporulation genes in response to nutritional stress. Spo0A may act in concert with spo0H (a sigma factor) to control the expression of some genes that are critical to the sporulation process.</text>
</comment>
<feature type="domain" description="Response regulatory" evidence="13">
    <location>
        <begin position="3"/>
        <end position="120"/>
    </location>
</feature>
<dbReference type="SMART" id="SM00448">
    <property type="entry name" value="REC"/>
    <property type="match status" value="1"/>
</dbReference>
<dbReference type="AlphaFoldDB" id="A0A413RBE6"/>
<dbReference type="SMART" id="SM00342">
    <property type="entry name" value="HTH_ARAC"/>
    <property type="match status" value="1"/>
</dbReference>
<keyword evidence="15" id="KW-1185">Reference proteome</keyword>
<dbReference type="InterPro" id="IPR001789">
    <property type="entry name" value="Sig_transdc_resp-reg_receiver"/>
</dbReference>
<dbReference type="SUPFAM" id="SSF52172">
    <property type="entry name" value="CheY-like"/>
    <property type="match status" value="1"/>
</dbReference>
<dbReference type="InterPro" id="IPR051552">
    <property type="entry name" value="HptR"/>
</dbReference>
<evidence type="ECO:0000256" key="2">
    <source>
        <dbReference type="ARBA" id="ARBA00018672"/>
    </source>
</evidence>
<dbReference type="Proteomes" id="UP000284779">
    <property type="component" value="Unassembled WGS sequence"/>
</dbReference>
<dbReference type="InterPro" id="IPR011006">
    <property type="entry name" value="CheY-like_superfamily"/>
</dbReference>
<protein>
    <recommendedName>
        <fullName evidence="2">Stage 0 sporulation protein A homolog</fullName>
    </recommendedName>
</protein>
<dbReference type="Pfam" id="PF12833">
    <property type="entry name" value="HTH_18"/>
    <property type="match status" value="1"/>
</dbReference>
<dbReference type="InterPro" id="IPR009057">
    <property type="entry name" value="Homeodomain-like_sf"/>
</dbReference>
<gene>
    <name evidence="14" type="ORF">DW944_01965</name>
</gene>
<dbReference type="GO" id="GO:0000160">
    <property type="term" value="P:phosphorelay signal transduction system"/>
    <property type="evidence" value="ECO:0007669"/>
    <property type="project" value="UniProtKB-KW"/>
</dbReference>
<reference evidence="14 15" key="1">
    <citation type="submission" date="2018-08" db="EMBL/GenBank/DDBJ databases">
        <title>A genome reference for cultivated species of the human gut microbiota.</title>
        <authorList>
            <person name="Zou Y."/>
            <person name="Xue W."/>
            <person name="Luo G."/>
        </authorList>
    </citation>
    <scope>NUCLEOTIDE SEQUENCE [LARGE SCALE GENOMIC DNA]</scope>
    <source>
        <strain evidence="14 15">AM44-11BH</strain>
    </source>
</reference>
<evidence type="ECO:0000256" key="10">
    <source>
        <dbReference type="PROSITE-ProRule" id="PRU00169"/>
    </source>
</evidence>
<keyword evidence="4 10" id="KW-0597">Phosphoprotein</keyword>
<keyword evidence="11" id="KW-0175">Coiled coil</keyword>
<dbReference type="Gene3D" id="1.10.10.60">
    <property type="entry name" value="Homeodomain-like"/>
    <property type="match status" value="2"/>
</dbReference>
<evidence type="ECO:0000256" key="4">
    <source>
        <dbReference type="ARBA" id="ARBA00022553"/>
    </source>
</evidence>
<dbReference type="RefSeq" id="WP_117969419.1">
    <property type="nucleotide sequence ID" value="NZ_QSFD01000002.1"/>
</dbReference>
<evidence type="ECO:0000256" key="6">
    <source>
        <dbReference type="ARBA" id="ARBA00023015"/>
    </source>
</evidence>
<keyword evidence="7" id="KW-0238">DNA-binding</keyword>
<dbReference type="Pfam" id="PF00072">
    <property type="entry name" value="Response_reg"/>
    <property type="match status" value="1"/>
</dbReference>
<comment type="caution">
    <text evidence="14">The sequence shown here is derived from an EMBL/GenBank/DDBJ whole genome shotgun (WGS) entry which is preliminary data.</text>
</comment>
<keyword evidence="5" id="KW-0902">Two-component regulatory system</keyword>
<keyword evidence="8" id="KW-0804">Transcription</keyword>
<evidence type="ECO:0000313" key="14">
    <source>
        <dbReference type="EMBL" id="RHA19937.1"/>
    </source>
</evidence>
<evidence type="ECO:0000256" key="3">
    <source>
        <dbReference type="ARBA" id="ARBA00022490"/>
    </source>
</evidence>
<dbReference type="Gene3D" id="3.40.50.2300">
    <property type="match status" value="1"/>
</dbReference>
<feature type="coiled-coil region" evidence="11">
    <location>
        <begin position="109"/>
        <end position="139"/>
    </location>
</feature>
<evidence type="ECO:0000256" key="1">
    <source>
        <dbReference type="ARBA" id="ARBA00004496"/>
    </source>
</evidence>
<evidence type="ECO:0000256" key="9">
    <source>
        <dbReference type="ARBA" id="ARBA00024867"/>
    </source>
</evidence>
<proteinExistence type="predicted"/>
<dbReference type="GO" id="GO:0005737">
    <property type="term" value="C:cytoplasm"/>
    <property type="evidence" value="ECO:0007669"/>
    <property type="project" value="UniProtKB-SubCell"/>
</dbReference>
<feature type="modified residue" description="4-aspartylphosphate" evidence="10">
    <location>
        <position position="55"/>
    </location>
</feature>
<dbReference type="GO" id="GO:0043565">
    <property type="term" value="F:sequence-specific DNA binding"/>
    <property type="evidence" value="ECO:0007669"/>
    <property type="project" value="InterPro"/>
</dbReference>
<dbReference type="PANTHER" id="PTHR42713">
    <property type="entry name" value="HISTIDINE KINASE-RELATED"/>
    <property type="match status" value="1"/>
</dbReference>
<dbReference type="CDD" id="cd17536">
    <property type="entry name" value="REC_YesN-like"/>
    <property type="match status" value="1"/>
</dbReference>
<accession>A0A413RBE6</accession>
<dbReference type="PROSITE" id="PS01124">
    <property type="entry name" value="HTH_ARAC_FAMILY_2"/>
    <property type="match status" value="1"/>
</dbReference>
<evidence type="ECO:0000259" key="12">
    <source>
        <dbReference type="PROSITE" id="PS01124"/>
    </source>
</evidence>
<evidence type="ECO:0000256" key="8">
    <source>
        <dbReference type="ARBA" id="ARBA00023163"/>
    </source>
</evidence>
<dbReference type="PROSITE" id="PS50110">
    <property type="entry name" value="RESPONSE_REGULATORY"/>
    <property type="match status" value="1"/>
</dbReference>
<sequence length="516" mass="59811">MLNVLLVDDEKLERVLIRKGYNWEENGFNIVGEAASGEDALEYINYHNVDIVITDINMPGMDGLQFTEKLLQKNPKCRVVIVTGFREFEYARKAIKLGVDEFLLKPVNIKEISEVMTKIKTEIAKVNEEESKVAKLKESAERNYDILRESFLLRLVENRIGEEEATKKLETYNCSDLVDGCVCINVKIKDAQENQNYKKVYEFIQKQNNENSLSFIHFMHNIVMFFTKTDVSKCIDYANDLHNKLNNMGITATIGVSEKNSEFNGIPAAYGQANKAIGVSVLLGRNKVVTFSEYQEIMKKNSSKKEIDWDEFSDAIINCRREEVLKYVSDYTEIIKAEKIPDEEYLKLMAMTIILRASSTLNKYGTNIYQLASEEEVFQNVREIRTIDDTSECVIKYIKQVCDYHEKKRSGKRTNVIKDALDYVNRNLYNPELSLKKVASDLYINDSYLSREFKKTYGVSFIEYISRKRIEASKKILKETDLKVYEVAEKIGFKDSHYFCICFKKQTGQTVKEYRV</sequence>
<keyword evidence="3" id="KW-0963">Cytoplasm</keyword>
<feature type="domain" description="HTH araC/xylS-type" evidence="12">
    <location>
        <begin position="418"/>
        <end position="516"/>
    </location>
</feature>
<evidence type="ECO:0000259" key="13">
    <source>
        <dbReference type="PROSITE" id="PS50110"/>
    </source>
</evidence>
<dbReference type="EMBL" id="QSFD01000002">
    <property type="protein sequence ID" value="RHA19937.1"/>
    <property type="molecule type" value="Genomic_DNA"/>
</dbReference>
<organism evidence="14 15">
    <name type="scientific">Eubacterium ventriosum</name>
    <dbReference type="NCBI Taxonomy" id="39496"/>
    <lineage>
        <taxon>Bacteria</taxon>
        <taxon>Bacillati</taxon>
        <taxon>Bacillota</taxon>
        <taxon>Clostridia</taxon>
        <taxon>Eubacteriales</taxon>
        <taxon>Eubacteriaceae</taxon>
        <taxon>Eubacterium</taxon>
    </lineage>
</organism>
<evidence type="ECO:0000256" key="5">
    <source>
        <dbReference type="ARBA" id="ARBA00023012"/>
    </source>
</evidence>
<dbReference type="GO" id="GO:0003700">
    <property type="term" value="F:DNA-binding transcription factor activity"/>
    <property type="evidence" value="ECO:0007669"/>
    <property type="project" value="InterPro"/>
</dbReference>
<dbReference type="PANTHER" id="PTHR42713:SF3">
    <property type="entry name" value="TRANSCRIPTIONAL REGULATORY PROTEIN HPTR"/>
    <property type="match status" value="1"/>
</dbReference>
<comment type="subcellular location">
    <subcellularLocation>
        <location evidence="1">Cytoplasm</location>
    </subcellularLocation>
</comment>
<dbReference type="SUPFAM" id="SSF46689">
    <property type="entry name" value="Homeodomain-like"/>
    <property type="match status" value="2"/>
</dbReference>
<evidence type="ECO:0000313" key="15">
    <source>
        <dbReference type="Proteomes" id="UP000284779"/>
    </source>
</evidence>
<name>A0A413RBE6_9FIRM</name>
<evidence type="ECO:0000256" key="7">
    <source>
        <dbReference type="ARBA" id="ARBA00023125"/>
    </source>
</evidence>
<evidence type="ECO:0000256" key="11">
    <source>
        <dbReference type="SAM" id="Coils"/>
    </source>
</evidence>
<dbReference type="InterPro" id="IPR018060">
    <property type="entry name" value="HTH_AraC"/>
</dbReference>
<keyword evidence="6" id="KW-0805">Transcription regulation</keyword>